<evidence type="ECO:0000256" key="3">
    <source>
        <dbReference type="RuleBase" id="RU361155"/>
    </source>
</evidence>
<dbReference type="InterPro" id="IPR000863">
    <property type="entry name" value="Sulfotransferase_dom"/>
</dbReference>
<dbReference type="SUPFAM" id="SSF52540">
    <property type="entry name" value="P-loop containing nucleoside triphosphate hydrolases"/>
    <property type="match status" value="1"/>
</dbReference>
<dbReference type="Proteomes" id="UP001202328">
    <property type="component" value="Unassembled WGS sequence"/>
</dbReference>
<proteinExistence type="inferred from homology"/>
<dbReference type="Gene3D" id="3.40.50.300">
    <property type="entry name" value="P-loop containing nucleotide triphosphate hydrolases"/>
    <property type="match status" value="1"/>
</dbReference>
<dbReference type="EC" id="2.8.2.-" evidence="3"/>
<dbReference type="GO" id="GO:0008146">
    <property type="term" value="F:sulfotransferase activity"/>
    <property type="evidence" value="ECO:0007669"/>
    <property type="project" value="InterPro"/>
</dbReference>
<name>A0AAD4X678_9MAGN</name>
<dbReference type="PANTHER" id="PTHR11783">
    <property type="entry name" value="SULFOTRANSFERASE SULT"/>
    <property type="match status" value="1"/>
</dbReference>
<evidence type="ECO:0000313" key="6">
    <source>
        <dbReference type="Proteomes" id="UP001202328"/>
    </source>
</evidence>
<comment type="caution">
    <text evidence="5">The sequence shown here is derived from an EMBL/GenBank/DDBJ whole genome shotgun (WGS) entry which is preliminary data.</text>
</comment>
<evidence type="ECO:0000313" key="5">
    <source>
        <dbReference type="EMBL" id="KAI3845406.1"/>
    </source>
</evidence>
<evidence type="ECO:0000259" key="4">
    <source>
        <dbReference type="Pfam" id="PF00685"/>
    </source>
</evidence>
<comment type="similarity">
    <text evidence="1 3">Belongs to the sulfotransferase 1 family.</text>
</comment>
<sequence length="337" mass="38206">MPTSDANSLRVDRETSLDFPKGSGRRGLVGDLLYQYQGFWCFAKGIESIKDFQQNFKALDTDLVIASVPKSGTIWLKALAFAIVNRSRYSCSSTSKNYLHHPLLTVSPHELVPFIELKHIFTANSPIDETTNGSPGRIIATHVPCPSLPESIKTSTVNCKIIYLCRNPRDTFISLWLLTNKLRELPAIAGPSLSIEEAFEFFCDGAAVFGPFWDHVLGYWKESLKNPHKVFFIMYEDLKKEPKVHLKRLAEFMGCSFSLEEEKQGVIDDISSLCSFDHMKNLDVNKNGTWLRSMGNKVNFRKGEVGDWKNYLTPQMVKRLDSLMEEKLKGSGLVFQH</sequence>
<keyword evidence="2 3" id="KW-0808">Transferase</keyword>
<keyword evidence="6" id="KW-1185">Reference proteome</keyword>
<dbReference type="EMBL" id="JAJJMB010016669">
    <property type="protein sequence ID" value="KAI3845406.1"/>
    <property type="molecule type" value="Genomic_DNA"/>
</dbReference>
<dbReference type="InterPro" id="IPR027417">
    <property type="entry name" value="P-loop_NTPase"/>
</dbReference>
<organism evidence="5 6">
    <name type="scientific">Papaver atlanticum</name>
    <dbReference type="NCBI Taxonomy" id="357466"/>
    <lineage>
        <taxon>Eukaryota</taxon>
        <taxon>Viridiplantae</taxon>
        <taxon>Streptophyta</taxon>
        <taxon>Embryophyta</taxon>
        <taxon>Tracheophyta</taxon>
        <taxon>Spermatophyta</taxon>
        <taxon>Magnoliopsida</taxon>
        <taxon>Ranunculales</taxon>
        <taxon>Papaveraceae</taxon>
        <taxon>Papaveroideae</taxon>
        <taxon>Papaver</taxon>
    </lineage>
</organism>
<accession>A0AAD4X678</accession>
<dbReference type="Pfam" id="PF00685">
    <property type="entry name" value="Sulfotransfer_1"/>
    <property type="match status" value="1"/>
</dbReference>
<reference evidence="5" key="1">
    <citation type="submission" date="2022-04" db="EMBL/GenBank/DDBJ databases">
        <title>A functionally conserved STORR gene fusion in Papaver species that diverged 16.8 million years ago.</title>
        <authorList>
            <person name="Catania T."/>
        </authorList>
    </citation>
    <scope>NUCLEOTIDE SEQUENCE</scope>
    <source>
        <strain evidence="5">S-188037</strain>
    </source>
</reference>
<feature type="domain" description="Sulfotransferase" evidence="4">
    <location>
        <begin position="60"/>
        <end position="332"/>
    </location>
</feature>
<evidence type="ECO:0000256" key="2">
    <source>
        <dbReference type="ARBA" id="ARBA00022679"/>
    </source>
</evidence>
<gene>
    <name evidence="5" type="ORF">MKW98_029057</name>
</gene>
<evidence type="ECO:0000256" key="1">
    <source>
        <dbReference type="ARBA" id="ARBA00005771"/>
    </source>
</evidence>
<protein>
    <recommendedName>
        <fullName evidence="3">Sulfotransferase</fullName>
        <ecNumber evidence="3">2.8.2.-</ecNumber>
    </recommendedName>
</protein>
<dbReference type="AlphaFoldDB" id="A0AAD4X678"/>